<proteinExistence type="predicted"/>
<evidence type="ECO:0000313" key="2">
    <source>
        <dbReference type="EMBL" id="CAF3995117.1"/>
    </source>
</evidence>
<dbReference type="Proteomes" id="UP000682733">
    <property type="component" value="Unassembled WGS sequence"/>
</dbReference>
<evidence type="ECO:0000313" key="3">
    <source>
        <dbReference type="Proteomes" id="UP000682733"/>
    </source>
</evidence>
<dbReference type="AlphaFoldDB" id="A0A8S2ND61"/>
<dbReference type="EMBL" id="CAJNOK010013412">
    <property type="protein sequence ID" value="CAF1183979.1"/>
    <property type="molecule type" value="Genomic_DNA"/>
</dbReference>
<comment type="caution">
    <text evidence="2">The sequence shown here is derived from an EMBL/GenBank/DDBJ whole genome shotgun (WGS) entry which is preliminary data.</text>
</comment>
<protein>
    <submittedName>
        <fullName evidence="2">Uncharacterized protein</fullName>
    </submittedName>
</protein>
<gene>
    <name evidence="1" type="ORF">OVA965_LOCUS23202</name>
    <name evidence="2" type="ORF">TMI583_LOCUS23918</name>
</gene>
<organism evidence="2 3">
    <name type="scientific">Didymodactylos carnosus</name>
    <dbReference type="NCBI Taxonomy" id="1234261"/>
    <lineage>
        <taxon>Eukaryota</taxon>
        <taxon>Metazoa</taxon>
        <taxon>Spiralia</taxon>
        <taxon>Gnathifera</taxon>
        <taxon>Rotifera</taxon>
        <taxon>Eurotatoria</taxon>
        <taxon>Bdelloidea</taxon>
        <taxon>Philodinida</taxon>
        <taxon>Philodinidae</taxon>
        <taxon>Didymodactylos</taxon>
    </lineage>
</organism>
<feature type="non-terminal residue" evidence="2">
    <location>
        <position position="130"/>
    </location>
</feature>
<dbReference type="Proteomes" id="UP000677228">
    <property type="component" value="Unassembled WGS sequence"/>
</dbReference>
<accession>A0A8S2ND61</accession>
<dbReference type="EMBL" id="CAJOBA010034939">
    <property type="protein sequence ID" value="CAF3995117.1"/>
    <property type="molecule type" value="Genomic_DNA"/>
</dbReference>
<sequence length="130" mass="15348">MYGIVSRPSEDVNRLKLFTDGLDLKQIVLANGKTILEQFKFPYTTTIIDLIIDAKEKPENIIPSENFFDFVRQTHDWLKWFDSFIDIFRPIIEWLKIQNVDNAELILSHIVSIIYKFVFRLCLVTQVIIL</sequence>
<name>A0A8S2ND61_9BILA</name>
<reference evidence="2" key="1">
    <citation type="submission" date="2021-02" db="EMBL/GenBank/DDBJ databases">
        <authorList>
            <person name="Nowell W R."/>
        </authorList>
    </citation>
    <scope>NUCLEOTIDE SEQUENCE</scope>
</reference>
<evidence type="ECO:0000313" key="1">
    <source>
        <dbReference type="EMBL" id="CAF1183979.1"/>
    </source>
</evidence>